<evidence type="ECO:0000256" key="1">
    <source>
        <dbReference type="SAM" id="MobiDB-lite"/>
    </source>
</evidence>
<evidence type="ECO:0000313" key="3">
    <source>
        <dbReference type="Proteomes" id="UP000655420"/>
    </source>
</evidence>
<organism evidence="2 3">
    <name type="scientific">Thermohalobaculum xanthum</name>
    <dbReference type="NCBI Taxonomy" id="2753746"/>
    <lineage>
        <taxon>Bacteria</taxon>
        <taxon>Pseudomonadati</taxon>
        <taxon>Pseudomonadota</taxon>
        <taxon>Alphaproteobacteria</taxon>
        <taxon>Rhodobacterales</taxon>
        <taxon>Paracoccaceae</taxon>
        <taxon>Thermohalobaculum</taxon>
    </lineage>
</organism>
<protein>
    <submittedName>
        <fullName evidence="2">Uncharacterized protein</fullName>
    </submittedName>
</protein>
<dbReference type="RefSeq" id="WP_200609067.1">
    <property type="nucleotide sequence ID" value="NZ_JAEHHL010000004.1"/>
</dbReference>
<evidence type="ECO:0000313" key="2">
    <source>
        <dbReference type="EMBL" id="MBK0399116.1"/>
    </source>
</evidence>
<feature type="region of interest" description="Disordered" evidence="1">
    <location>
        <begin position="1"/>
        <end position="40"/>
    </location>
</feature>
<comment type="caution">
    <text evidence="2">The sequence shown here is derived from an EMBL/GenBank/DDBJ whole genome shotgun (WGS) entry which is preliminary data.</text>
</comment>
<gene>
    <name evidence="2" type="ORF">H0I76_07940</name>
</gene>
<sequence length="49" mass="4804">MAPGSEHDGPPIFAGKPAPGSVPPDGPPGPPDFGGTSEPEGAWLDLLAL</sequence>
<proteinExistence type="predicted"/>
<dbReference type="EMBL" id="JAEHHL010000004">
    <property type="protein sequence ID" value="MBK0399116.1"/>
    <property type="molecule type" value="Genomic_DNA"/>
</dbReference>
<name>A0A8J7M5W8_9RHOB</name>
<keyword evidence="3" id="KW-1185">Reference proteome</keyword>
<feature type="compositionally biased region" description="Pro residues" evidence="1">
    <location>
        <begin position="20"/>
        <end position="31"/>
    </location>
</feature>
<dbReference type="AlphaFoldDB" id="A0A8J7M5W8"/>
<accession>A0A8J7M5W8</accession>
<reference evidence="2" key="1">
    <citation type="submission" date="2020-12" db="EMBL/GenBank/DDBJ databases">
        <title>Bacterial taxonomy.</title>
        <authorList>
            <person name="Pan X."/>
        </authorList>
    </citation>
    <scope>NUCLEOTIDE SEQUENCE</scope>
    <source>
        <strain evidence="2">M0105</strain>
    </source>
</reference>
<dbReference type="Proteomes" id="UP000655420">
    <property type="component" value="Unassembled WGS sequence"/>
</dbReference>